<dbReference type="PANTHER" id="PTHR18978">
    <property type="entry name" value="GRIP-1 ASSOCIATED PROTEIN 1"/>
    <property type="match status" value="1"/>
</dbReference>
<evidence type="ECO:0000256" key="1">
    <source>
        <dbReference type="SAM" id="Coils"/>
    </source>
</evidence>
<feature type="coiled-coil region" evidence="1">
    <location>
        <begin position="229"/>
        <end position="609"/>
    </location>
</feature>
<dbReference type="Proteomes" id="UP001292094">
    <property type="component" value="Unassembled WGS sequence"/>
</dbReference>
<feature type="region of interest" description="Disordered" evidence="2">
    <location>
        <begin position="641"/>
        <end position="661"/>
    </location>
</feature>
<feature type="region of interest" description="Disordered" evidence="2">
    <location>
        <begin position="805"/>
        <end position="824"/>
    </location>
</feature>
<evidence type="ECO:0000313" key="4">
    <source>
        <dbReference type="Proteomes" id="UP001292094"/>
    </source>
</evidence>
<dbReference type="GO" id="GO:0098998">
    <property type="term" value="C:extrinsic component of postsynaptic early endosome membrane"/>
    <property type="evidence" value="ECO:0007669"/>
    <property type="project" value="TreeGrafter"/>
</dbReference>
<dbReference type="InterPro" id="IPR026204">
    <property type="entry name" value="GRIPAP1"/>
</dbReference>
<dbReference type="PANTHER" id="PTHR18978:SF1">
    <property type="entry name" value="GRIP1-ASSOCIATED PROTEIN 1"/>
    <property type="match status" value="1"/>
</dbReference>
<feature type="compositionally biased region" description="Polar residues" evidence="2">
    <location>
        <begin position="645"/>
        <end position="654"/>
    </location>
</feature>
<keyword evidence="1" id="KW-0175">Coiled coil</keyword>
<gene>
    <name evidence="3" type="ORF">Pmani_035260</name>
</gene>
<feature type="coiled-coil region" evidence="1">
    <location>
        <begin position="666"/>
        <end position="693"/>
    </location>
</feature>
<evidence type="ECO:0008006" key="5">
    <source>
        <dbReference type="Google" id="ProtNLM"/>
    </source>
</evidence>
<accession>A0AAE1NL51</accession>
<keyword evidence="4" id="KW-1185">Reference proteome</keyword>
<dbReference type="GO" id="GO:0098887">
    <property type="term" value="P:neurotransmitter receptor transport, endosome to postsynaptic membrane"/>
    <property type="evidence" value="ECO:0007669"/>
    <property type="project" value="TreeGrafter"/>
</dbReference>
<feature type="coiled-coil region" evidence="1">
    <location>
        <begin position="9"/>
        <end position="112"/>
    </location>
</feature>
<organism evidence="3 4">
    <name type="scientific">Petrolisthes manimaculis</name>
    <dbReference type="NCBI Taxonomy" id="1843537"/>
    <lineage>
        <taxon>Eukaryota</taxon>
        <taxon>Metazoa</taxon>
        <taxon>Ecdysozoa</taxon>
        <taxon>Arthropoda</taxon>
        <taxon>Crustacea</taxon>
        <taxon>Multicrustacea</taxon>
        <taxon>Malacostraca</taxon>
        <taxon>Eumalacostraca</taxon>
        <taxon>Eucarida</taxon>
        <taxon>Decapoda</taxon>
        <taxon>Pleocyemata</taxon>
        <taxon>Anomura</taxon>
        <taxon>Galatheoidea</taxon>
        <taxon>Porcellanidae</taxon>
        <taxon>Petrolisthes</taxon>
    </lineage>
</organism>
<dbReference type="GO" id="GO:0099152">
    <property type="term" value="P:regulation of neurotransmitter receptor transport, endosome to postsynaptic membrane"/>
    <property type="evidence" value="ECO:0007669"/>
    <property type="project" value="TreeGrafter"/>
</dbReference>
<evidence type="ECO:0000313" key="3">
    <source>
        <dbReference type="EMBL" id="KAK4291943.1"/>
    </source>
</evidence>
<name>A0AAE1NL51_9EUCA</name>
<dbReference type="GO" id="GO:0098837">
    <property type="term" value="C:postsynaptic recycling endosome"/>
    <property type="evidence" value="ECO:0007669"/>
    <property type="project" value="TreeGrafter"/>
</dbReference>
<reference evidence="3" key="1">
    <citation type="submission" date="2023-11" db="EMBL/GenBank/DDBJ databases">
        <title>Genome assemblies of two species of porcelain crab, Petrolisthes cinctipes and Petrolisthes manimaculis (Anomura: Porcellanidae).</title>
        <authorList>
            <person name="Angst P."/>
        </authorList>
    </citation>
    <scope>NUCLEOTIDE SEQUENCE</scope>
    <source>
        <strain evidence="3">PB745_02</strain>
        <tissue evidence="3">Gill</tissue>
    </source>
</reference>
<dbReference type="GO" id="GO:0098978">
    <property type="term" value="C:glutamatergic synapse"/>
    <property type="evidence" value="ECO:0007669"/>
    <property type="project" value="TreeGrafter"/>
</dbReference>
<feature type="coiled-coil region" evidence="1">
    <location>
        <begin position="139"/>
        <end position="184"/>
    </location>
</feature>
<comment type="caution">
    <text evidence="3">The sequence shown here is derived from an EMBL/GenBank/DDBJ whole genome shotgun (WGS) entry which is preliminary data.</text>
</comment>
<protein>
    <recommendedName>
        <fullName evidence="5">GRIP1-associated protein 1</fullName>
    </recommendedName>
</protein>
<dbReference type="GO" id="GO:1905244">
    <property type="term" value="P:regulation of modification of synaptic structure"/>
    <property type="evidence" value="ECO:0007669"/>
    <property type="project" value="TreeGrafter"/>
</dbReference>
<dbReference type="EMBL" id="JAWZYT010005000">
    <property type="protein sequence ID" value="KAK4291943.1"/>
    <property type="molecule type" value="Genomic_DNA"/>
</dbReference>
<evidence type="ECO:0000256" key="2">
    <source>
        <dbReference type="SAM" id="MobiDB-lite"/>
    </source>
</evidence>
<proteinExistence type="predicted"/>
<dbReference type="AlphaFoldDB" id="A0AAE1NL51"/>
<sequence length="824" mass="94208">MAALNPDDFNRLQTQLLELREKNYSLEDAVTKQRKELGDTRTRLKNLEEENHRYQTLIKTSRKVSEVELMVRDNNYLRNKLKDQEEDFRLQNNTLLQELSRLVGENERYERQMEVLCGDRGGGMGGEGGHGFTDDSKEVVRLRGELSAMERRLHETEKQAETDVRALKEKISSLNLQVTQLTNILKTHSIPVDEGEINLAKGGGVSFKKLTLQDDDGLECDVERKGDPLDQYEERANQLQGEVEKIHNILKEEKERTQTLNSEKLRLEEDLKSTNERLTAVMAEIEVRKNEEEGRLTEGKEVEAKLRRQAESMRVSLEEMKKSQEETQANLREKTHQWENQQLSLQQLTSTLNQTQEKLTEVQDQVKVLTRDFSQITEEKKTLEEKNLHLQQEVSHLRSTLDSLKCQLEEQTKLADNRRSLIEEMKQHMTEDREQHKQEVERLCVQHGEEFVSLTSLNQQLKHQLEEIKEKISEASSLKEKVTDLETERVRLESEVVQRSEELKAANMSAEEEVNRLTAQNLQQAEDLKWKWDEEKKDLQTQLEISTIQRQEAEEAVETLKRKVADGEEEQRIHERKGMTLLKDLKKQLAVERKRADRLQEKLSQLLTDPAQLTAITTMSEGGDDVSSVSSWSMVSGELRDTSTRDNSILASPQGSPPPGLVSEETASLVNRVTELQQQKWQLEERITHLESSSAAMADDILKKSAIIQHYCMDQKTQECGIGGGSPQHGGAAGGLVPGPGHGVRRVLDLLRGGTGTGEESLREINRRLQSLLEETLAKNMQLHTDVDHLSQQVHQLAKLAAVTTQPDTTQSDASTYQQQEQQL</sequence>
<dbReference type="GO" id="GO:0099158">
    <property type="term" value="P:regulation of recycling endosome localization within postsynapse"/>
    <property type="evidence" value="ECO:0007669"/>
    <property type="project" value="TreeGrafter"/>
</dbReference>